<organism evidence="1">
    <name type="scientific">Physcomitrium patens</name>
    <name type="common">Spreading-leaved earth moss</name>
    <name type="synonym">Physcomitrella patens</name>
    <dbReference type="NCBI Taxonomy" id="3218"/>
    <lineage>
        <taxon>Eukaryota</taxon>
        <taxon>Viridiplantae</taxon>
        <taxon>Streptophyta</taxon>
        <taxon>Embryophyta</taxon>
        <taxon>Bryophyta</taxon>
        <taxon>Bryophytina</taxon>
        <taxon>Bryopsida</taxon>
        <taxon>Funariidae</taxon>
        <taxon>Funariales</taxon>
        <taxon>Funariaceae</taxon>
        <taxon>Physcomitrium</taxon>
    </lineage>
</organism>
<dbReference type="KEGG" id="ppp:112290376"/>
<dbReference type="Gramene" id="Pp3c13_6250V3.2">
    <property type="protein sequence ID" value="Pp3c13_6250V3.2"/>
    <property type="gene ID" value="Pp3c13_6250"/>
</dbReference>
<dbReference type="Gramene" id="Pp3c13_6250V3.1">
    <property type="protein sequence ID" value="Pp3c13_6250V3.1"/>
    <property type="gene ID" value="Pp3c13_6250"/>
</dbReference>
<reference evidence="1 3" key="2">
    <citation type="journal article" date="2018" name="Plant J.">
        <title>The Physcomitrella patens chromosome-scale assembly reveals moss genome structure and evolution.</title>
        <authorList>
            <person name="Lang D."/>
            <person name="Ullrich K.K."/>
            <person name="Murat F."/>
            <person name="Fuchs J."/>
            <person name="Jenkins J."/>
            <person name="Haas F.B."/>
            <person name="Piednoel M."/>
            <person name="Gundlach H."/>
            <person name="Van Bel M."/>
            <person name="Meyberg R."/>
            <person name="Vives C."/>
            <person name="Morata J."/>
            <person name="Symeonidi A."/>
            <person name="Hiss M."/>
            <person name="Muchero W."/>
            <person name="Kamisugi Y."/>
            <person name="Saleh O."/>
            <person name="Blanc G."/>
            <person name="Decker E.L."/>
            <person name="van Gessel N."/>
            <person name="Grimwood J."/>
            <person name="Hayes R.D."/>
            <person name="Graham S.W."/>
            <person name="Gunter L.E."/>
            <person name="McDaniel S.F."/>
            <person name="Hoernstein S.N.W."/>
            <person name="Larsson A."/>
            <person name="Li F.W."/>
            <person name="Perroud P.F."/>
            <person name="Phillips J."/>
            <person name="Ranjan P."/>
            <person name="Rokshar D.S."/>
            <person name="Rothfels C.J."/>
            <person name="Schneider L."/>
            <person name="Shu S."/>
            <person name="Stevenson D.W."/>
            <person name="Thummler F."/>
            <person name="Tillich M."/>
            <person name="Villarreal Aguilar J.C."/>
            <person name="Widiez T."/>
            <person name="Wong G.K."/>
            <person name="Wymore A."/>
            <person name="Zhang Y."/>
            <person name="Zimmer A.D."/>
            <person name="Quatrano R.S."/>
            <person name="Mayer K.F.X."/>
            <person name="Goodstein D."/>
            <person name="Casacuberta J.M."/>
            <person name="Vandepoele K."/>
            <person name="Reski R."/>
            <person name="Cuming A.C."/>
            <person name="Tuskan G.A."/>
            <person name="Maumus F."/>
            <person name="Salse J."/>
            <person name="Schmutz J."/>
            <person name="Rensing S.A."/>
        </authorList>
    </citation>
    <scope>NUCLEOTIDE SEQUENCE [LARGE SCALE GENOMIC DNA]</scope>
    <source>
        <strain evidence="2 3">cv. Gransden 2004</strain>
    </source>
</reference>
<dbReference type="EnsemblPlants" id="Pp3c13_6250V3.1">
    <property type="protein sequence ID" value="Pp3c13_6250V3.1"/>
    <property type="gene ID" value="Pp3c13_6250"/>
</dbReference>
<dbReference type="EnsemblPlants" id="Pp3c13_6250V3.2">
    <property type="protein sequence ID" value="Pp3c13_6250V3.2"/>
    <property type="gene ID" value="Pp3c13_6250"/>
</dbReference>
<dbReference type="PaxDb" id="3218-PP1S182_53V6.1"/>
<reference evidence="1 3" key="1">
    <citation type="journal article" date="2008" name="Science">
        <title>The Physcomitrella genome reveals evolutionary insights into the conquest of land by plants.</title>
        <authorList>
            <person name="Rensing S."/>
            <person name="Lang D."/>
            <person name="Zimmer A."/>
            <person name="Terry A."/>
            <person name="Salamov A."/>
            <person name="Shapiro H."/>
            <person name="Nishiyama T."/>
            <person name="Perroud P.-F."/>
            <person name="Lindquist E."/>
            <person name="Kamisugi Y."/>
            <person name="Tanahashi T."/>
            <person name="Sakakibara K."/>
            <person name="Fujita T."/>
            <person name="Oishi K."/>
            <person name="Shin-I T."/>
            <person name="Kuroki Y."/>
            <person name="Toyoda A."/>
            <person name="Suzuki Y."/>
            <person name="Hashimoto A."/>
            <person name="Yamaguchi K."/>
            <person name="Sugano A."/>
            <person name="Kohara Y."/>
            <person name="Fujiyama A."/>
            <person name="Anterola A."/>
            <person name="Aoki S."/>
            <person name="Ashton N."/>
            <person name="Barbazuk W.B."/>
            <person name="Barker E."/>
            <person name="Bennetzen J."/>
            <person name="Bezanilla M."/>
            <person name="Blankenship R."/>
            <person name="Cho S.H."/>
            <person name="Dutcher S."/>
            <person name="Estelle M."/>
            <person name="Fawcett J.A."/>
            <person name="Gundlach H."/>
            <person name="Hanada K."/>
            <person name="Heyl A."/>
            <person name="Hicks K.A."/>
            <person name="Hugh J."/>
            <person name="Lohr M."/>
            <person name="Mayer K."/>
            <person name="Melkozernov A."/>
            <person name="Murata T."/>
            <person name="Nelson D."/>
            <person name="Pils B."/>
            <person name="Prigge M."/>
            <person name="Reiss B."/>
            <person name="Renner T."/>
            <person name="Rombauts S."/>
            <person name="Rushton P."/>
            <person name="Sanderfoot A."/>
            <person name="Schween G."/>
            <person name="Shiu S.-H."/>
            <person name="Stueber K."/>
            <person name="Theodoulou F.L."/>
            <person name="Tu H."/>
            <person name="Van de Peer Y."/>
            <person name="Verrier P.J."/>
            <person name="Waters E."/>
            <person name="Wood A."/>
            <person name="Yang L."/>
            <person name="Cove D."/>
            <person name="Cuming A."/>
            <person name="Hasebe M."/>
            <person name="Lucas S."/>
            <person name="Mishler D.B."/>
            <person name="Reski R."/>
            <person name="Grigoriev I."/>
            <person name="Quatrano R.S."/>
            <person name="Boore J.L."/>
        </authorList>
    </citation>
    <scope>NUCLEOTIDE SEQUENCE [LARGE SCALE GENOMIC DNA]</scope>
    <source>
        <strain evidence="2 3">cv. Gransden 2004</strain>
    </source>
</reference>
<dbReference type="HOGENOM" id="CLU_1430242_0_0_1"/>
<evidence type="ECO:0000313" key="2">
    <source>
        <dbReference type="EnsemblPlants" id="Pp3c13_6250V3.1"/>
    </source>
</evidence>
<dbReference type="RefSeq" id="XP_024392325.1">
    <property type="nucleotide sequence ID" value="XM_024536557.2"/>
</dbReference>
<evidence type="ECO:0000313" key="3">
    <source>
        <dbReference type="Proteomes" id="UP000006727"/>
    </source>
</evidence>
<accession>A9T889</accession>
<dbReference type="GeneID" id="112290376"/>
<sequence>MELEKLESSEITLVETEARTISKFFSLAQLMGREESSTSLRFWLRETELSDGWGSGSSSTTRQATIPLSPYAGFESPHKSKLMQQRPCKPHRAGRGIFWCFRHRSLNLTLPELVPSTVLPRIGHAATLCTSGAAHCTVTFMDEASDHQHQSNNSHLLKEPTSPVVNCIGQVRLKKKQRQQATPWSPSSTQ</sequence>
<dbReference type="AlphaFoldDB" id="A9T889"/>
<name>A9T889_PHYPA</name>
<evidence type="ECO:0000313" key="1">
    <source>
        <dbReference type="EMBL" id="PNR42216.1"/>
    </source>
</evidence>
<gene>
    <name evidence="2" type="primary">LOC112290376</name>
    <name evidence="1" type="ORF">PHYPA_017045</name>
</gene>
<proteinExistence type="predicted"/>
<dbReference type="EMBL" id="ABEU02000013">
    <property type="protein sequence ID" value="PNR42216.1"/>
    <property type="molecule type" value="Genomic_DNA"/>
</dbReference>
<dbReference type="Proteomes" id="UP000006727">
    <property type="component" value="Chromosome 13"/>
</dbReference>
<protein>
    <submittedName>
        <fullName evidence="1 2">Uncharacterized protein</fullName>
    </submittedName>
</protein>
<keyword evidence="3" id="KW-1185">Reference proteome</keyword>
<reference evidence="2" key="3">
    <citation type="submission" date="2020-12" db="UniProtKB">
        <authorList>
            <consortium name="EnsemblPlants"/>
        </authorList>
    </citation>
    <scope>IDENTIFICATION</scope>
</reference>